<proteinExistence type="predicted"/>
<name>A0ABQ8TXI4_PERAM</name>
<evidence type="ECO:0000313" key="3">
    <source>
        <dbReference type="Proteomes" id="UP001148838"/>
    </source>
</evidence>
<feature type="compositionally biased region" description="Basic residues" evidence="1">
    <location>
        <begin position="264"/>
        <end position="278"/>
    </location>
</feature>
<feature type="compositionally biased region" description="Basic residues" evidence="1">
    <location>
        <begin position="193"/>
        <end position="202"/>
    </location>
</feature>
<dbReference type="Proteomes" id="UP001148838">
    <property type="component" value="Unassembled WGS sequence"/>
</dbReference>
<feature type="compositionally biased region" description="Basic and acidic residues" evidence="1">
    <location>
        <begin position="228"/>
        <end position="237"/>
    </location>
</feature>
<organism evidence="2 3">
    <name type="scientific">Periplaneta americana</name>
    <name type="common">American cockroach</name>
    <name type="synonym">Blatta americana</name>
    <dbReference type="NCBI Taxonomy" id="6978"/>
    <lineage>
        <taxon>Eukaryota</taxon>
        <taxon>Metazoa</taxon>
        <taxon>Ecdysozoa</taxon>
        <taxon>Arthropoda</taxon>
        <taxon>Hexapoda</taxon>
        <taxon>Insecta</taxon>
        <taxon>Pterygota</taxon>
        <taxon>Neoptera</taxon>
        <taxon>Polyneoptera</taxon>
        <taxon>Dictyoptera</taxon>
        <taxon>Blattodea</taxon>
        <taxon>Blattoidea</taxon>
        <taxon>Blattidae</taxon>
        <taxon>Blattinae</taxon>
        <taxon>Periplaneta</taxon>
    </lineage>
</organism>
<reference evidence="2 3" key="1">
    <citation type="journal article" date="2022" name="Allergy">
        <title>Genome assembly and annotation of Periplaneta americana reveal a comprehensive cockroach allergen profile.</title>
        <authorList>
            <person name="Wang L."/>
            <person name="Xiong Q."/>
            <person name="Saelim N."/>
            <person name="Wang L."/>
            <person name="Nong W."/>
            <person name="Wan A.T."/>
            <person name="Shi M."/>
            <person name="Liu X."/>
            <person name="Cao Q."/>
            <person name="Hui J.H.L."/>
            <person name="Sookrung N."/>
            <person name="Leung T.F."/>
            <person name="Tungtrongchitr A."/>
            <person name="Tsui S.K.W."/>
        </authorList>
    </citation>
    <scope>NUCLEOTIDE SEQUENCE [LARGE SCALE GENOMIC DNA]</scope>
    <source>
        <strain evidence="2">PWHHKU_190912</strain>
    </source>
</reference>
<protein>
    <submittedName>
        <fullName evidence="2">Uncharacterized protein</fullName>
    </submittedName>
</protein>
<dbReference type="EMBL" id="JAJSOF020000001">
    <property type="protein sequence ID" value="KAJ4450861.1"/>
    <property type="molecule type" value="Genomic_DNA"/>
</dbReference>
<feature type="region of interest" description="Disordered" evidence="1">
    <location>
        <begin position="174"/>
        <end position="296"/>
    </location>
</feature>
<gene>
    <name evidence="2" type="ORF">ANN_02293</name>
</gene>
<feature type="compositionally biased region" description="Basic and acidic residues" evidence="1">
    <location>
        <begin position="203"/>
        <end position="216"/>
    </location>
</feature>
<sequence>MVQESLANRTERFEGHHCNCFRFRALPWMNIIGCETAINTIYLRPAEVTRSATVSCLRPPHFATDKVILGDVLPALEEEVAVGDDSAAVAVVADGVAGGVAGVRLEQPGPTARADPAGRVVRVVRRVRPRLAGGARGVRELRALPVHPPAWRTLGAAQLSVTVPQTRSAPHLLPLAGRDSAEQNSEPRQTHPVPRRGVKKRQPGRDLGVEVRDKFKIQSRLTHLLSVRSEKNQGERKKERKKKGRKEERKKERKKEKREEERKERKKKEGKKERKKGRNVLERLKKGKYAISTLNQ</sequence>
<evidence type="ECO:0000313" key="2">
    <source>
        <dbReference type="EMBL" id="KAJ4450861.1"/>
    </source>
</evidence>
<evidence type="ECO:0000256" key="1">
    <source>
        <dbReference type="SAM" id="MobiDB-lite"/>
    </source>
</evidence>
<comment type="caution">
    <text evidence="2">The sequence shown here is derived from an EMBL/GenBank/DDBJ whole genome shotgun (WGS) entry which is preliminary data.</text>
</comment>
<keyword evidence="3" id="KW-1185">Reference proteome</keyword>
<accession>A0ABQ8TXI4</accession>